<evidence type="ECO:0000256" key="1">
    <source>
        <dbReference type="ARBA" id="ARBA00009764"/>
    </source>
</evidence>
<comment type="caution">
    <text evidence="8">The sequence shown here is derived from an EMBL/GenBank/DDBJ whole genome shotgun (WGS) entry which is preliminary data.</text>
</comment>
<organism evidence="8 9">
    <name type="scientific">Jutongia huaianensis</name>
    <dbReference type="NCBI Taxonomy" id="2763668"/>
    <lineage>
        <taxon>Bacteria</taxon>
        <taxon>Bacillati</taxon>
        <taxon>Bacillota</taxon>
        <taxon>Clostridia</taxon>
        <taxon>Lachnospirales</taxon>
        <taxon>Lachnospiraceae</taxon>
        <taxon>Jutongia</taxon>
    </lineage>
</organism>
<comment type="subunit">
    <text evidence="2 5">Homopentamer.</text>
</comment>
<comment type="subcellular location">
    <subcellularLocation>
        <location evidence="5">Secreted</location>
    </subcellularLocation>
    <subcellularLocation>
        <location evidence="5">Bacterial flagellum</location>
    </subcellularLocation>
</comment>
<keyword evidence="9" id="KW-1185">Reference proteome</keyword>
<evidence type="ECO:0000256" key="5">
    <source>
        <dbReference type="RuleBase" id="RU362066"/>
    </source>
</evidence>
<dbReference type="PANTHER" id="PTHR30288:SF0">
    <property type="entry name" value="FLAGELLAR HOOK-ASSOCIATED PROTEIN 2"/>
    <property type="match status" value="1"/>
</dbReference>
<proteinExistence type="inferred from homology"/>
<keyword evidence="4 5" id="KW-0975">Bacterial flagellum</keyword>
<dbReference type="Proteomes" id="UP000606193">
    <property type="component" value="Unassembled WGS sequence"/>
</dbReference>
<keyword evidence="8" id="KW-0966">Cell projection</keyword>
<comment type="similarity">
    <text evidence="1 5">Belongs to the FliD family.</text>
</comment>
<evidence type="ECO:0000256" key="4">
    <source>
        <dbReference type="ARBA" id="ARBA00023143"/>
    </source>
</evidence>
<dbReference type="RefSeq" id="WP_249298214.1">
    <property type="nucleotide sequence ID" value="NZ_JACRSX010000014.1"/>
</dbReference>
<dbReference type="Pfam" id="PF02465">
    <property type="entry name" value="FliD_N"/>
    <property type="match status" value="1"/>
</dbReference>
<evidence type="ECO:0000313" key="8">
    <source>
        <dbReference type="EMBL" id="MBC8562998.1"/>
    </source>
</evidence>
<evidence type="ECO:0000313" key="9">
    <source>
        <dbReference type="Proteomes" id="UP000606193"/>
    </source>
</evidence>
<dbReference type="InterPro" id="IPR003481">
    <property type="entry name" value="FliD_N"/>
</dbReference>
<accession>A0ABR7N2Z9</accession>
<feature type="domain" description="Flagellar hook-associated protein 2 N-terminal" evidence="6">
    <location>
        <begin position="10"/>
        <end position="107"/>
    </location>
</feature>
<keyword evidence="3 5" id="KW-0175">Coiled coil</keyword>
<dbReference type="PANTHER" id="PTHR30288">
    <property type="entry name" value="FLAGELLAR CAP/ASSEMBLY PROTEIN FLID"/>
    <property type="match status" value="1"/>
</dbReference>
<keyword evidence="8" id="KW-0282">Flagellum</keyword>
<reference evidence="8 9" key="1">
    <citation type="submission" date="2020-08" db="EMBL/GenBank/DDBJ databases">
        <title>Genome public.</title>
        <authorList>
            <person name="Liu C."/>
            <person name="Sun Q."/>
        </authorList>
    </citation>
    <scope>NUCLEOTIDE SEQUENCE [LARGE SCALE GENOMIC DNA]</scope>
    <source>
        <strain evidence="8 9">NSJ-37</strain>
    </source>
</reference>
<dbReference type="InterPro" id="IPR010809">
    <property type="entry name" value="FliD_C"/>
</dbReference>
<evidence type="ECO:0000256" key="2">
    <source>
        <dbReference type="ARBA" id="ARBA00011255"/>
    </source>
</evidence>
<evidence type="ECO:0000259" key="6">
    <source>
        <dbReference type="Pfam" id="PF02465"/>
    </source>
</evidence>
<gene>
    <name evidence="8" type="primary">fliD</name>
    <name evidence="8" type="ORF">H8704_10235</name>
</gene>
<feature type="coiled-coil region" evidence="5">
    <location>
        <begin position="648"/>
        <end position="675"/>
    </location>
</feature>
<evidence type="ECO:0000256" key="3">
    <source>
        <dbReference type="ARBA" id="ARBA00023054"/>
    </source>
</evidence>
<keyword evidence="5" id="KW-0964">Secreted</keyword>
<dbReference type="EMBL" id="JACRSX010000014">
    <property type="protein sequence ID" value="MBC8562998.1"/>
    <property type="molecule type" value="Genomic_DNA"/>
</dbReference>
<feature type="domain" description="Flagellar hook-associated protein 2 C-terminal" evidence="7">
    <location>
        <begin position="432"/>
        <end position="691"/>
    </location>
</feature>
<dbReference type="InterPro" id="IPR040026">
    <property type="entry name" value="FliD"/>
</dbReference>
<dbReference type="Pfam" id="PF07195">
    <property type="entry name" value="FliD_C"/>
    <property type="match status" value="1"/>
</dbReference>
<name>A0ABR7N2Z9_9FIRM</name>
<keyword evidence="8" id="KW-0969">Cilium</keyword>
<evidence type="ECO:0000259" key="7">
    <source>
        <dbReference type="Pfam" id="PF07195"/>
    </source>
</evidence>
<sequence>MAIRMTGLTSGLDTESIVAALMEAQKSKKTKVENKKTKLEWTQTIWSGLNKKLYSFYTDYAGKMRFQSSYLTKKAASSDSSVLTATAKSTAANGSYSIKVSQLAAAQYVTSAKLGTYKTKDEGGNDVDTAVTSKTKLADLGFDTSGSSVIEIKSGDKKINLYVDQDTTVADFVQKLKDAGLNASFDEKQSRFFISAKDSGADSKFTISHTALSADQTAAKDALLQTMDYSTLSSSDQGTVKQVLSDLQNAQTTEAKTAAYKSLQDIADAAAKTKVTDYYTKQLTEKYTNEYITTETVTDDEGNETTVEKLTDAGRQALKDANLDNDIYVDDDRLAVVKNKLIAQNVKKDLATDGYKKSIEDAVTYGSVDAGVAEKATRDADIIVAVDNYADQISSGTGVAASSGLTKLGLDNIDGSAVKENASGTGMAVIAAADSVVQVNGATLTSSNTTLNVNGLTLDLVSASDKEVKVTVSNDSSAVYDSIKDFVEQYNSILSEMNKYYYASSARGYDPLTDDQKKEMSDDEVEKWETKIKDSLLRRDNTLEGIMQTMRTTMTGTTVTASNGKTYSLANLGITTGKDYKEYGLLHIKGDEDDEDYADSTNTLENLINEDPDVVQEVMSKIVTDLYSNLNKKMAATTMSSALTFYNDKEMTKQVTQYEKDIKEWKTKLADMEDRYYKQFTAMEKALASLQSQQSSLASYLGS</sequence>
<protein>
    <recommendedName>
        <fullName evidence="5">Flagellar hook-associated protein 2</fullName>
        <shortName evidence="5">HAP2</shortName>
    </recommendedName>
    <alternativeName>
        <fullName evidence="5">Flagellar cap protein</fullName>
    </alternativeName>
</protein>
<comment type="function">
    <text evidence="5">Required for morphogenesis and for the elongation of the flagellar filament by facilitating polymerization of the flagellin monomers at the tip of growing filament. Forms a capping structure, which prevents flagellin subunits (transported through the central channel of the flagellum) from leaking out without polymerization at the distal end.</text>
</comment>